<dbReference type="OrthoDB" id="1421156at2759"/>
<keyword evidence="2" id="KW-1185">Reference proteome</keyword>
<protein>
    <submittedName>
        <fullName evidence="1">Uncharacterized protein</fullName>
    </submittedName>
</protein>
<dbReference type="Proteomes" id="UP000054544">
    <property type="component" value="Unassembled WGS sequence"/>
</dbReference>
<proteinExistence type="predicted"/>
<dbReference type="EMBL" id="KE384767">
    <property type="protein sequence ID" value="KJK73968.1"/>
    <property type="molecule type" value="Genomic_DNA"/>
</dbReference>
<evidence type="ECO:0000313" key="1">
    <source>
        <dbReference type="EMBL" id="KJK73968.1"/>
    </source>
</evidence>
<name>A0A0D9NJP7_METAN</name>
<sequence length="124" mass="14000">MGKHCVTSTGTRDWTKEEMMAYLDWDNAENDRIEADIAQEARNGRLDTGRRGMGELWERAARDDEERQAQYEAQEEESCIIELTWRSISKISSAKACCELDAWGGTESGGAIPKLVIGRDPVQF</sequence>
<reference evidence="2" key="1">
    <citation type="journal article" date="2014" name="BMC Genomics">
        <title>The genome sequence of the biocontrol fungus Metarhizium anisopliae and comparative genomics of Metarhizium species.</title>
        <authorList>
            <person name="Pattemore J.A."/>
            <person name="Hane J.K."/>
            <person name="Williams A.H."/>
            <person name="Wilson B.A."/>
            <person name="Stodart B.J."/>
            <person name="Ash G.J."/>
        </authorList>
    </citation>
    <scope>NUCLEOTIDE SEQUENCE [LARGE SCALE GENOMIC DNA]</scope>
    <source>
        <strain evidence="2">BRIP 53293</strain>
    </source>
</reference>
<organism evidence="1 2">
    <name type="scientific">Metarhizium anisopliae BRIP 53293</name>
    <dbReference type="NCBI Taxonomy" id="1291518"/>
    <lineage>
        <taxon>Eukaryota</taxon>
        <taxon>Fungi</taxon>
        <taxon>Dikarya</taxon>
        <taxon>Ascomycota</taxon>
        <taxon>Pezizomycotina</taxon>
        <taxon>Sordariomycetes</taxon>
        <taxon>Hypocreomycetidae</taxon>
        <taxon>Hypocreales</taxon>
        <taxon>Clavicipitaceae</taxon>
        <taxon>Metarhizium</taxon>
    </lineage>
</organism>
<gene>
    <name evidence="1" type="ORF">H634G_10757</name>
</gene>
<evidence type="ECO:0000313" key="2">
    <source>
        <dbReference type="Proteomes" id="UP000054544"/>
    </source>
</evidence>
<dbReference type="AlphaFoldDB" id="A0A0D9NJP7"/>
<accession>A0A0D9NJP7</accession>